<dbReference type="GO" id="GO:0000978">
    <property type="term" value="F:RNA polymerase II cis-regulatory region sequence-specific DNA binding"/>
    <property type="evidence" value="ECO:0007669"/>
    <property type="project" value="TreeGrafter"/>
</dbReference>
<dbReference type="PANTHER" id="PTHR10015">
    <property type="entry name" value="HEAT SHOCK TRANSCRIPTION FACTOR"/>
    <property type="match status" value="1"/>
</dbReference>
<dbReference type="EMBL" id="NKXS01007979">
    <property type="protein sequence ID" value="PIM98911.1"/>
    <property type="molecule type" value="Genomic_DNA"/>
</dbReference>
<evidence type="ECO:0000313" key="3">
    <source>
        <dbReference type="EMBL" id="PIM98911.1"/>
    </source>
</evidence>
<feature type="region of interest" description="Disordered" evidence="2">
    <location>
        <begin position="128"/>
        <end position="148"/>
    </location>
</feature>
<dbReference type="STRING" id="429701.A0A2G9G136"/>
<evidence type="ECO:0000256" key="2">
    <source>
        <dbReference type="SAM" id="MobiDB-lite"/>
    </source>
</evidence>
<dbReference type="GO" id="GO:0003700">
    <property type="term" value="F:DNA-binding transcription factor activity"/>
    <property type="evidence" value="ECO:0007669"/>
    <property type="project" value="TreeGrafter"/>
</dbReference>
<accession>A0A2G9G136</accession>
<protein>
    <submittedName>
        <fullName evidence="3">Uncharacterized protein</fullName>
    </submittedName>
</protein>
<evidence type="ECO:0000313" key="4">
    <source>
        <dbReference type="Proteomes" id="UP000231279"/>
    </source>
</evidence>
<dbReference type="GO" id="GO:0006357">
    <property type="term" value="P:regulation of transcription by RNA polymerase II"/>
    <property type="evidence" value="ECO:0007669"/>
    <property type="project" value="TreeGrafter"/>
</dbReference>
<dbReference type="Proteomes" id="UP000231279">
    <property type="component" value="Unassembled WGS sequence"/>
</dbReference>
<proteinExistence type="predicted"/>
<comment type="caution">
    <text evidence="3">The sequence shown here is derived from an EMBL/GenBank/DDBJ whole genome shotgun (WGS) entry which is preliminary data.</text>
</comment>
<dbReference type="OrthoDB" id="60033at2759"/>
<feature type="coiled-coil region" evidence="1">
    <location>
        <begin position="63"/>
        <end position="104"/>
    </location>
</feature>
<dbReference type="GO" id="GO:0034605">
    <property type="term" value="P:cellular response to heat"/>
    <property type="evidence" value="ECO:0007669"/>
    <property type="project" value="TreeGrafter"/>
</dbReference>
<keyword evidence="1" id="KW-0175">Coiled coil</keyword>
<dbReference type="AlphaFoldDB" id="A0A2G9G136"/>
<dbReference type="PANTHER" id="PTHR10015:SF445">
    <property type="entry name" value="HEAT STRESS TRANSCRIPTION FACTOR A-4B-LIKE"/>
    <property type="match status" value="1"/>
</dbReference>
<keyword evidence="4" id="KW-1185">Reference proteome</keyword>
<evidence type="ECO:0000256" key="1">
    <source>
        <dbReference type="SAM" id="Coils"/>
    </source>
</evidence>
<dbReference type="GO" id="GO:0005634">
    <property type="term" value="C:nucleus"/>
    <property type="evidence" value="ECO:0007669"/>
    <property type="project" value="TreeGrafter"/>
</dbReference>
<organism evidence="3 4">
    <name type="scientific">Handroanthus impetiginosus</name>
    <dbReference type="NCBI Taxonomy" id="429701"/>
    <lineage>
        <taxon>Eukaryota</taxon>
        <taxon>Viridiplantae</taxon>
        <taxon>Streptophyta</taxon>
        <taxon>Embryophyta</taxon>
        <taxon>Tracheophyta</taxon>
        <taxon>Spermatophyta</taxon>
        <taxon>Magnoliopsida</taxon>
        <taxon>eudicotyledons</taxon>
        <taxon>Gunneridae</taxon>
        <taxon>Pentapetalae</taxon>
        <taxon>asterids</taxon>
        <taxon>lamiids</taxon>
        <taxon>Lamiales</taxon>
        <taxon>Bignoniaceae</taxon>
        <taxon>Crescentiina</taxon>
        <taxon>Tabebuia alliance</taxon>
        <taxon>Handroanthus</taxon>
    </lineage>
</organism>
<reference evidence="4" key="1">
    <citation type="journal article" date="2018" name="Gigascience">
        <title>Genome assembly of the Pink Ipe (Handroanthus impetiginosus, Bignoniaceae), a highly valued, ecologically keystone Neotropical timber forest tree.</title>
        <authorList>
            <person name="Silva-Junior O.B."/>
            <person name="Grattapaglia D."/>
            <person name="Novaes E."/>
            <person name="Collevatti R.G."/>
        </authorList>
    </citation>
    <scope>NUCLEOTIDE SEQUENCE [LARGE SCALE GENOMIC DNA]</scope>
    <source>
        <strain evidence="4">cv. UFG-1</strain>
    </source>
</reference>
<gene>
    <name evidence="3" type="ORF">CDL12_28601</name>
</gene>
<name>A0A2G9G136_9LAMI</name>
<sequence>MNGCNNRKIQNKVKRSDIIMPKRKIDPVQWEFQNEEFIRGQWLITIIANLEGQGYVPLTDSERQDFEKQISKLEQEKALLQTEVEKHKRENQGYEYQLSSLQQTLQNIDHRQRQLMVTLAQLLQEPRYMENSESQNKKRSSSPPLLNLEQIEKLDSSITFWEKFLSELDQNPSLPSRAITEMAASSRDLDLNVSPCSLDGPAISSICIDLESRQKPSGIDVNMSPTKIFDSEKPKDSEVGANDVSWQQFLT</sequence>